<organism evidence="1">
    <name type="scientific">Arundo donax</name>
    <name type="common">Giant reed</name>
    <name type="synonym">Donax arundinaceus</name>
    <dbReference type="NCBI Taxonomy" id="35708"/>
    <lineage>
        <taxon>Eukaryota</taxon>
        <taxon>Viridiplantae</taxon>
        <taxon>Streptophyta</taxon>
        <taxon>Embryophyta</taxon>
        <taxon>Tracheophyta</taxon>
        <taxon>Spermatophyta</taxon>
        <taxon>Magnoliopsida</taxon>
        <taxon>Liliopsida</taxon>
        <taxon>Poales</taxon>
        <taxon>Poaceae</taxon>
        <taxon>PACMAD clade</taxon>
        <taxon>Arundinoideae</taxon>
        <taxon>Arundineae</taxon>
        <taxon>Arundo</taxon>
    </lineage>
</organism>
<evidence type="ECO:0000313" key="1">
    <source>
        <dbReference type="EMBL" id="JAE28728.1"/>
    </source>
</evidence>
<name>A0A0A9H748_ARUDO</name>
<accession>A0A0A9H748</accession>
<reference evidence="1" key="1">
    <citation type="submission" date="2014-09" db="EMBL/GenBank/DDBJ databases">
        <authorList>
            <person name="Magalhaes I.L.F."/>
            <person name="Oliveira U."/>
            <person name="Santos F.R."/>
            <person name="Vidigal T.H.D.A."/>
            <person name="Brescovit A.D."/>
            <person name="Santos A.J."/>
        </authorList>
    </citation>
    <scope>NUCLEOTIDE SEQUENCE</scope>
    <source>
        <tissue evidence="1">Shoot tissue taken approximately 20 cm above the soil surface</tissue>
    </source>
</reference>
<dbReference type="AlphaFoldDB" id="A0A0A9H748"/>
<dbReference type="EMBL" id="GBRH01169168">
    <property type="protein sequence ID" value="JAE28728.1"/>
    <property type="molecule type" value="Transcribed_RNA"/>
</dbReference>
<sequence>MHKYIRGRKFFKKNPVKHNPVKHNQVGSYLCLYLPANNEPHLSVVVLQ</sequence>
<proteinExistence type="predicted"/>
<protein>
    <submittedName>
        <fullName evidence="1">Uncharacterized protein</fullName>
    </submittedName>
</protein>
<reference evidence="1" key="2">
    <citation type="journal article" date="2015" name="Data Brief">
        <title>Shoot transcriptome of the giant reed, Arundo donax.</title>
        <authorList>
            <person name="Barrero R.A."/>
            <person name="Guerrero F.D."/>
            <person name="Moolhuijzen P."/>
            <person name="Goolsby J.A."/>
            <person name="Tidwell J."/>
            <person name="Bellgard S.E."/>
            <person name="Bellgard M.I."/>
        </authorList>
    </citation>
    <scope>NUCLEOTIDE SEQUENCE</scope>
    <source>
        <tissue evidence="1">Shoot tissue taken approximately 20 cm above the soil surface</tissue>
    </source>
</reference>